<evidence type="ECO:0000313" key="2">
    <source>
        <dbReference type="EMBL" id="NJQ06154.1"/>
    </source>
</evidence>
<dbReference type="CDD" id="cd00093">
    <property type="entry name" value="HTH_XRE"/>
    <property type="match status" value="1"/>
</dbReference>
<feature type="domain" description="HTH cro/C1-type" evidence="1">
    <location>
        <begin position="22"/>
        <end position="78"/>
    </location>
</feature>
<dbReference type="Gene3D" id="1.10.260.40">
    <property type="entry name" value="lambda repressor-like DNA-binding domains"/>
    <property type="match status" value="1"/>
</dbReference>
<dbReference type="RefSeq" id="WP_167969951.1">
    <property type="nucleotide sequence ID" value="NZ_BHZG01000121.1"/>
</dbReference>
<dbReference type="AlphaFoldDB" id="A0A7X6D142"/>
<dbReference type="PROSITE" id="PS50943">
    <property type="entry name" value="HTH_CROC1"/>
    <property type="match status" value="1"/>
</dbReference>
<accession>A0A7X6D142</accession>
<evidence type="ECO:0000313" key="3">
    <source>
        <dbReference type="Proteomes" id="UP000578686"/>
    </source>
</evidence>
<dbReference type="EMBL" id="JAAVJD010000068">
    <property type="protein sequence ID" value="NJQ06154.1"/>
    <property type="molecule type" value="Genomic_DNA"/>
</dbReference>
<proteinExistence type="predicted"/>
<gene>
    <name evidence="2" type="ORF">HCN56_11320</name>
</gene>
<reference evidence="2 3" key="1">
    <citation type="submission" date="2020-03" db="EMBL/GenBank/DDBJ databases">
        <title>Draft genome of Streptomyces sp. ventii, isolated from the Axial Seamount in the Pacific Ocean, and resequencing of the two type strains Streptomyces lonarensis strain NCL 716 and Streptomyces bohaiensis strain 11A07.</title>
        <authorList>
            <person name="Loughran R.M."/>
            <person name="Pfannmuller K.M."/>
            <person name="Wasson B.J."/>
            <person name="Deadmond M.C."/>
            <person name="Paddock B.E."/>
            <person name="Koyack M.J."/>
            <person name="Gallegos D.A."/>
            <person name="Mitchell E.A."/>
            <person name="Ushijima B."/>
            <person name="Saw J.H."/>
            <person name="Mcphail K.L."/>
            <person name="Videau P."/>
        </authorList>
    </citation>
    <scope>NUCLEOTIDE SEQUENCE [LARGE SCALE GENOMIC DNA]</scope>
    <source>
        <strain evidence="2 3">NCL716</strain>
    </source>
</reference>
<comment type="caution">
    <text evidence="2">The sequence shown here is derived from an EMBL/GenBank/DDBJ whole genome shotgun (WGS) entry which is preliminary data.</text>
</comment>
<dbReference type="InterPro" id="IPR010982">
    <property type="entry name" value="Lambda_DNA-bd_dom_sf"/>
</dbReference>
<dbReference type="Pfam" id="PF13560">
    <property type="entry name" value="HTH_31"/>
    <property type="match status" value="1"/>
</dbReference>
<dbReference type="Proteomes" id="UP000578686">
    <property type="component" value="Unassembled WGS sequence"/>
</dbReference>
<organism evidence="2 3">
    <name type="scientific">Streptomyces lonarensis</name>
    <dbReference type="NCBI Taxonomy" id="700599"/>
    <lineage>
        <taxon>Bacteria</taxon>
        <taxon>Bacillati</taxon>
        <taxon>Actinomycetota</taxon>
        <taxon>Actinomycetes</taxon>
        <taxon>Kitasatosporales</taxon>
        <taxon>Streptomycetaceae</taxon>
        <taxon>Streptomyces</taxon>
    </lineage>
</organism>
<evidence type="ECO:0000259" key="1">
    <source>
        <dbReference type="PROSITE" id="PS50943"/>
    </source>
</evidence>
<sequence length="274" mass="30754">MAGKGKELNPRGSVAALLGAKVRRARERKGLTQSQLAGALFTSPNRVAQIELATDPPTFKMKKQIEQVLGIDEQLEELWHLISKQPYPSWSTRFLALQGKARLIYEFGHIVPGLLQTAEYARALMEAVQVLDEFPVQERLNARMARQEVFDGDAPPWLGVVLGEAALRQQVGSKEVMRAQLEWLLEQGERRRILIQVLPFSRAEPATLNGSISIGHLPDGGRYAYTEGDHSGTLIEDAEAVDRLSFFYARLQARALDEDDTAQFIRNTLKERYS</sequence>
<dbReference type="Pfam" id="PF19054">
    <property type="entry name" value="DUF5753"/>
    <property type="match status" value="1"/>
</dbReference>
<dbReference type="InterPro" id="IPR043917">
    <property type="entry name" value="DUF5753"/>
</dbReference>
<keyword evidence="3" id="KW-1185">Reference proteome</keyword>
<dbReference type="SMART" id="SM00530">
    <property type="entry name" value="HTH_XRE"/>
    <property type="match status" value="1"/>
</dbReference>
<name>A0A7X6D142_9ACTN</name>
<dbReference type="SUPFAM" id="SSF47413">
    <property type="entry name" value="lambda repressor-like DNA-binding domains"/>
    <property type="match status" value="1"/>
</dbReference>
<dbReference type="GO" id="GO:0003677">
    <property type="term" value="F:DNA binding"/>
    <property type="evidence" value="ECO:0007669"/>
    <property type="project" value="InterPro"/>
</dbReference>
<dbReference type="InterPro" id="IPR001387">
    <property type="entry name" value="Cro/C1-type_HTH"/>
</dbReference>
<protein>
    <submittedName>
        <fullName evidence="2">Helix-turn-helix transcriptional regulator</fullName>
    </submittedName>
</protein>